<dbReference type="PROSITE" id="PS51996">
    <property type="entry name" value="TR_MART"/>
    <property type="match status" value="1"/>
</dbReference>
<dbReference type="PROSITE" id="PS51125">
    <property type="entry name" value="NHL"/>
    <property type="match status" value="1"/>
</dbReference>
<dbReference type="GO" id="GO:0008270">
    <property type="term" value="F:zinc ion binding"/>
    <property type="evidence" value="ECO:0007669"/>
    <property type="project" value="UniProtKB-KW"/>
</dbReference>
<dbReference type="Proteomes" id="UP000663891">
    <property type="component" value="Unassembled WGS sequence"/>
</dbReference>
<dbReference type="Pfam" id="PF01129">
    <property type="entry name" value="ART"/>
    <property type="match status" value="1"/>
</dbReference>
<protein>
    <recommendedName>
        <fullName evidence="8">NAD(P)(+)--arginine ADP-ribosyltransferase</fullName>
        <ecNumber evidence="8">2.4.2.31</ecNumber>
    </recommendedName>
    <alternativeName>
        <fullName evidence="8">Mono(ADP-ribosyl)transferase</fullName>
    </alternativeName>
</protein>
<dbReference type="SUPFAM" id="SSF56399">
    <property type="entry name" value="ADP-ribosylation"/>
    <property type="match status" value="1"/>
</dbReference>
<evidence type="ECO:0000313" key="9">
    <source>
        <dbReference type="EMBL" id="CAF0777097.1"/>
    </source>
</evidence>
<dbReference type="Gene3D" id="2.120.10.30">
    <property type="entry name" value="TolB, C-terminal domain"/>
    <property type="match status" value="2"/>
</dbReference>
<comment type="similarity">
    <text evidence="1 8">Belongs to the Arg-specific ADP-ribosyltransferase family.</text>
</comment>
<evidence type="ECO:0000313" key="10">
    <source>
        <dbReference type="Proteomes" id="UP000663891"/>
    </source>
</evidence>
<dbReference type="CDD" id="cd05819">
    <property type="entry name" value="NHL"/>
    <property type="match status" value="1"/>
</dbReference>
<sequence>MMNRFGDIDFSFKRLPPVYGYRSEKLVSIEKALEPIESQIDELSYYIKIAKQYCHFPSEHGLTKDQSAAVYIYTMEWGETTLYRVLNIALRSENRQALKIWFPYLKLFDTALDKLPTVKKILWRGVPLDIGKNYTKNQLVTWWSVNSCSSSANVIKNFLENDKNSTLFVIEGINGKKISGYTEYENEDEIILRMGTRFRVKCDALEQSNGSHIVHLVEIDDDNNDNEPLASAMNQMHVTAKSSNQGTSGQSTLYNHININTKWRQHGITVAGRNGDGNRLNQLSYPQGIYVDDDHQTIYIADYDNHRIIEWKYGAKNGQVVAGGNGYGNRSDRLNHPTDVIVDKTNNSLIICDSEHSRVVRWSRQNGTNGKTIISDIDCCGLTMDNNGDLYVSDYEKNEVRRWKQGKKEGTIVTGGNGKGNHLNQLDGPTYIFVDEDHSVYVSDHYNDRVMKWMKGAKDGIVVAGGKGYGNSLTQLSYPQGVIVDHLNNVYVADYYNDRIMRWCKGSCEGSIVIGGNGWGDRSNQLFYSTGLSFDAQGQSLPFNHINNNTKWKQHGITIAGGNGHGHQLNQLFWPEGIYIDDDHQTIYITDFWNDRIVEWKYGAKNGQVVAGGKGEGKQSDQLYGPTDVIVDKKNNSLIICDAGNRRVVRWSRQNGTNGETIISDIQCFGLAMDNNGDLYVTDSWKNAVRRWK</sequence>
<keyword evidence="8" id="KW-0521">NADP</keyword>
<dbReference type="GO" id="GO:0106274">
    <property type="term" value="F:NAD+-protein-arginine ADP-ribosyltransferase activity"/>
    <property type="evidence" value="ECO:0007669"/>
    <property type="project" value="UniProtKB-EC"/>
</dbReference>
<dbReference type="InterPro" id="IPR001258">
    <property type="entry name" value="NHL_repeat"/>
</dbReference>
<evidence type="ECO:0000256" key="5">
    <source>
        <dbReference type="ARBA" id="ARBA00022737"/>
    </source>
</evidence>
<dbReference type="PANTHER" id="PTHR24104">
    <property type="entry name" value="E3 UBIQUITIN-PROTEIN LIGASE NHLRC1-RELATED"/>
    <property type="match status" value="1"/>
</dbReference>
<keyword evidence="3 8" id="KW-0808">Transferase</keyword>
<organism evidence="9 10">
    <name type="scientific">Adineta steineri</name>
    <dbReference type="NCBI Taxonomy" id="433720"/>
    <lineage>
        <taxon>Eukaryota</taxon>
        <taxon>Metazoa</taxon>
        <taxon>Spiralia</taxon>
        <taxon>Gnathifera</taxon>
        <taxon>Rotifera</taxon>
        <taxon>Eurotatoria</taxon>
        <taxon>Bdelloidea</taxon>
        <taxon>Adinetida</taxon>
        <taxon>Adinetidae</taxon>
        <taxon>Adineta</taxon>
    </lineage>
</organism>
<proteinExistence type="inferred from homology"/>
<feature type="repeat" description="NHL" evidence="7">
    <location>
        <begin position="282"/>
        <end position="316"/>
    </location>
</feature>
<dbReference type="Pfam" id="PF01436">
    <property type="entry name" value="NHL"/>
    <property type="match status" value="1"/>
</dbReference>
<comment type="catalytic activity">
    <reaction evidence="6 8">
        <text>L-arginyl-[protein] + NAD(+) = N(omega)-(ADP-D-ribosyl)-L-arginyl-[protein] + nicotinamide + H(+)</text>
        <dbReference type="Rhea" id="RHEA:19149"/>
        <dbReference type="Rhea" id="RHEA-COMP:10532"/>
        <dbReference type="Rhea" id="RHEA-COMP:15087"/>
        <dbReference type="ChEBI" id="CHEBI:15378"/>
        <dbReference type="ChEBI" id="CHEBI:17154"/>
        <dbReference type="ChEBI" id="CHEBI:29965"/>
        <dbReference type="ChEBI" id="CHEBI:57540"/>
        <dbReference type="ChEBI" id="CHEBI:142554"/>
        <dbReference type="EC" id="2.4.2.31"/>
    </reaction>
</comment>
<dbReference type="SUPFAM" id="SSF63829">
    <property type="entry name" value="Calcium-dependent phosphotriesterase"/>
    <property type="match status" value="2"/>
</dbReference>
<evidence type="ECO:0000256" key="7">
    <source>
        <dbReference type="PROSITE-ProRule" id="PRU00504"/>
    </source>
</evidence>
<dbReference type="EC" id="2.4.2.31" evidence="8"/>
<gene>
    <name evidence="9" type="ORF">VCS650_LOCUS2713</name>
</gene>
<keyword evidence="4" id="KW-0548">Nucleotidyltransferase</keyword>
<keyword evidence="8" id="KW-0520">NAD</keyword>
<name>A0A813R5U6_9BILA</name>
<dbReference type="InterPro" id="IPR011042">
    <property type="entry name" value="6-blade_b-propeller_TolB-like"/>
</dbReference>
<evidence type="ECO:0000256" key="4">
    <source>
        <dbReference type="ARBA" id="ARBA00022695"/>
    </source>
</evidence>
<dbReference type="Gene3D" id="3.90.176.10">
    <property type="entry name" value="Toxin ADP-ribosyltransferase, Chain A, domain 1"/>
    <property type="match status" value="1"/>
</dbReference>
<evidence type="ECO:0000256" key="6">
    <source>
        <dbReference type="ARBA" id="ARBA00047597"/>
    </source>
</evidence>
<dbReference type="InterPro" id="IPR000768">
    <property type="entry name" value="ART"/>
</dbReference>
<keyword evidence="5" id="KW-0677">Repeat</keyword>
<evidence type="ECO:0000256" key="1">
    <source>
        <dbReference type="ARBA" id="ARBA00009558"/>
    </source>
</evidence>
<accession>A0A813R5U6</accession>
<dbReference type="GO" id="GO:0016779">
    <property type="term" value="F:nucleotidyltransferase activity"/>
    <property type="evidence" value="ECO:0007669"/>
    <property type="project" value="UniProtKB-KW"/>
</dbReference>
<keyword evidence="2 8" id="KW-0328">Glycosyltransferase</keyword>
<dbReference type="PANTHER" id="PTHR24104:SF25">
    <property type="entry name" value="PROTEIN LIN-41"/>
    <property type="match status" value="1"/>
</dbReference>
<dbReference type="InterPro" id="IPR050952">
    <property type="entry name" value="TRIM-NHL_E3_ligases"/>
</dbReference>
<dbReference type="EMBL" id="CAJNON010000013">
    <property type="protein sequence ID" value="CAF0777097.1"/>
    <property type="molecule type" value="Genomic_DNA"/>
</dbReference>
<reference evidence="9" key="1">
    <citation type="submission" date="2021-02" db="EMBL/GenBank/DDBJ databases">
        <authorList>
            <person name="Nowell W R."/>
        </authorList>
    </citation>
    <scope>NUCLEOTIDE SEQUENCE</scope>
</reference>
<dbReference type="AlphaFoldDB" id="A0A813R5U6"/>
<evidence type="ECO:0000256" key="8">
    <source>
        <dbReference type="RuleBase" id="RU361228"/>
    </source>
</evidence>
<evidence type="ECO:0000256" key="3">
    <source>
        <dbReference type="ARBA" id="ARBA00022679"/>
    </source>
</evidence>
<evidence type="ECO:0000256" key="2">
    <source>
        <dbReference type="ARBA" id="ARBA00022676"/>
    </source>
</evidence>
<comment type="caution">
    <text evidence="9">The sequence shown here is derived from an EMBL/GenBank/DDBJ whole genome shotgun (WGS) entry which is preliminary data.</text>
</comment>